<dbReference type="SUPFAM" id="SSF50199">
    <property type="entry name" value="Staphylococcal nuclease"/>
    <property type="match status" value="1"/>
</dbReference>
<dbReference type="EMBL" id="MW030556">
    <property type="protein sequence ID" value="QPI16321.1"/>
    <property type="molecule type" value="Genomic_DNA"/>
</dbReference>
<gene>
    <name evidence="1" type="ORF">NIOZUU157_00211</name>
</gene>
<protein>
    <recommendedName>
        <fullName evidence="2">Nuclease</fullName>
    </recommendedName>
</protein>
<dbReference type="InterPro" id="IPR035437">
    <property type="entry name" value="SNase_OB-fold_sf"/>
</dbReference>
<organism evidence="1">
    <name type="scientific">Virus NIOZ-UU157</name>
    <dbReference type="NCBI Taxonomy" id="2763269"/>
    <lineage>
        <taxon>Viruses</taxon>
    </lineage>
</organism>
<accession>A0A7S9STZ3</accession>
<reference evidence="1" key="1">
    <citation type="submission" date="2020-08" db="EMBL/GenBank/DDBJ databases">
        <title>Bridging the membrane lipid divide: bacteria of the FCB group superphylum have the potential to synthesize archaeal ether lipids.</title>
        <authorList>
            <person name="Villanueva L."/>
            <person name="von Meijenfeldt F.A.B."/>
            <person name="Westbye A.B."/>
            <person name="Yadav S."/>
            <person name="Hopmans E.C."/>
            <person name="Dutilh B.E."/>
            <person name="Sinninghe Damste J.S."/>
        </authorList>
    </citation>
    <scope>NUCLEOTIDE SEQUENCE</scope>
    <source>
        <strain evidence="1">NIOZ-UU157</strain>
    </source>
</reference>
<evidence type="ECO:0000313" key="1">
    <source>
        <dbReference type="EMBL" id="QPI16321.1"/>
    </source>
</evidence>
<dbReference type="Gene3D" id="2.40.50.90">
    <property type="match status" value="1"/>
</dbReference>
<sequence length="113" mass="12814">MYIYKAKVSKVIDGDTIDASIDLGFDVTVQKRIKLAGINTIQKKSRGLDAKNALVELLCTLNQNDYFVLESEKVEKFGRVIGRLHIEMENKEYCVNQKLIDDGHAVEYYGGKK</sequence>
<name>A0A7S9STZ3_9VIRU</name>
<evidence type="ECO:0008006" key="2">
    <source>
        <dbReference type="Google" id="ProtNLM"/>
    </source>
</evidence>
<proteinExistence type="predicted"/>